<comment type="caution">
    <text evidence="1">The sequence shown here is derived from an EMBL/GenBank/DDBJ whole genome shotgun (WGS) entry which is preliminary data.</text>
</comment>
<protein>
    <submittedName>
        <fullName evidence="1">Uncharacterized protein</fullName>
    </submittedName>
</protein>
<reference evidence="1" key="1">
    <citation type="submission" date="2023-07" db="EMBL/GenBank/DDBJ databases">
        <authorList>
            <consortium name="AG Swart"/>
            <person name="Singh M."/>
            <person name="Singh A."/>
            <person name="Seah K."/>
            <person name="Emmerich C."/>
        </authorList>
    </citation>
    <scope>NUCLEOTIDE SEQUENCE</scope>
    <source>
        <strain evidence="1">DP1</strain>
    </source>
</reference>
<evidence type="ECO:0000313" key="2">
    <source>
        <dbReference type="Proteomes" id="UP001295684"/>
    </source>
</evidence>
<accession>A0AAD1X664</accession>
<gene>
    <name evidence="1" type="ORF">ECRASSUSDP1_LOCUS1572</name>
</gene>
<keyword evidence="2" id="KW-1185">Reference proteome</keyword>
<dbReference type="AlphaFoldDB" id="A0AAD1X664"/>
<dbReference type="Proteomes" id="UP001295684">
    <property type="component" value="Unassembled WGS sequence"/>
</dbReference>
<sequence length="357" mass="41312">MISPREYQNLVKRYSLKTVKGKQELKDREEVVNSLLQKHRKDLFGESDHPKKDIKGNSNNYLIGNLISKSFNLNRNRSMAKAKTIGVQNIIDSNLKNFMTIDSQSMALASRVNAPSQTRMARPRIITSVPPQLNRVKGSKLVEKPKKGLQPSYSRKGIIQRFSSKAASPQKTIKKHKMFQIIKKPRDIHNENETKGADLEYQRLNSRNFDEPQNTKFLAKELYEYNTIRSLPGFKNNIFGKSSIENSQSELAKEDIETEHYLKLLKTHDSIKKAFTKKCTTELQKMNIAQLQKKSRPARKSLGRRTKTVKITTSSKRTTELLDQKLSLYKDTFQEVLFKRKKMKKEHEELLKANELS</sequence>
<proteinExistence type="predicted"/>
<dbReference type="EMBL" id="CAMPGE010001480">
    <property type="protein sequence ID" value="CAI2360272.1"/>
    <property type="molecule type" value="Genomic_DNA"/>
</dbReference>
<evidence type="ECO:0000313" key="1">
    <source>
        <dbReference type="EMBL" id="CAI2360272.1"/>
    </source>
</evidence>
<name>A0AAD1X664_EUPCR</name>
<organism evidence="1 2">
    <name type="scientific">Euplotes crassus</name>
    <dbReference type="NCBI Taxonomy" id="5936"/>
    <lineage>
        <taxon>Eukaryota</taxon>
        <taxon>Sar</taxon>
        <taxon>Alveolata</taxon>
        <taxon>Ciliophora</taxon>
        <taxon>Intramacronucleata</taxon>
        <taxon>Spirotrichea</taxon>
        <taxon>Hypotrichia</taxon>
        <taxon>Euplotida</taxon>
        <taxon>Euplotidae</taxon>
        <taxon>Moneuplotes</taxon>
    </lineage>
</organism>